<name>A0A7Y8CHR8_9PSED</name>
<gene>
    <name evidence="1" type="ORF">HX845_34155</name>
</gene>
<organism evidence="1 2">
    <name type="scientific">Pseudomonas gingeri</name>
    <dbReference type="NCBI Taxonomy" id="117681"/>
    <lineage>
        <taxon>Bacteria</taxon>
        <taxon>Pseudomonadati</taxon>
        <taxon>Pseudomonadota</taxon>
        <taxon>Gammaproteobacteria</taxon>
        <taxon>Pseudomonadales</taxon>
        <taxon>Pseudomonadaceae</taxon>
        <taxon>Pseudomonas</taxon>
    </lineage>
</organism>
<dbReference type="RefSeq" id="WP_017124953.1">
    <property type="nucleotide sequence ID" value="NZ_JACAQE010000016.1"/>
</dbReference>
<dbReference type="AlphaFoldDB" id="A0A7Y8CHR8"/>
<dbReference type="Proteomes" id="UP000517547">
    <property type="component" value="Unassembled WGS sequence"/>
</dbReference>
<sequence length="140" mass="15553">MDNTNAQRSNDYLDVLLWLETASEDEIAGAYWLASGSTKTDLRQGIQALMDSDRPALAIYFPELVIAPIRLAELPTKFPEVSEPMERLQDSILRRQYEPQCPLKGYGALSAVISELKDQGRISAAQSTLLLAELAELKRG</sequence>
<protein>
    <submittedName>
        <fullName evidence="1">Uncharacterized protein</fullName>
    </submittedName>
</protein>
<accession>A0A7Y8CHR8</accession>
<dbReference type="EMBL" id="JACAQE010000016">
    <property type="protein sequence ID" value="NWC18732.1"/>
    <property type="molecule type" value="Genomic_DNA"/>
</dbReference>
<evidence type="ECO:0000313" key="2">
    <source>
        <dbReference type="Proteomes" id="UP000517547"/>
    </source>
</evidence>
<evidence type="ECO:0000313" key="1">
    <source>
        <dbReference type="EMBL" id="NWC18732.1"/>
    </source>
</evidence>
<comment type="caution">
    <text evidence="1">The sequence shown here is derived from an EMBL/GenBank/DDBJ whole genome shotgun (WGS) entry which is preliminary data.</text>
</comment>
<reference evidence="1 2" key="1">
    <citation type="submission" date="2020-04" db="EMBL/GenBank/DDBJ databases">
        <title>Molecular characterization of pseudomonads from Agaricus bisporus reveal novel blotch 2 pathogens in Western Europe.</title>
        <authorList>
            <person name="Taparia T."/>
            <person name="Krijger M."/>
            <person name="Haynes E."/>
            <person name="Elpinstone J.G."/>
            <person name="Noble R."/>
            <person name="Van Der Wolf J."/>
        </authorList>
    </citation>
    <scope>NUCLEOTIDE SEQUENCE [LARGE SCALE GENOMIC DNA]</scope>
    <source>
        <strain evidence="1 2">IPO3738</strain>
    </source>
</reference>
<proteinExistence type="predicted"/>